<organism evidence="1 2">
    <name type="scientific">Lacihabitans lacunae</name>
    <dbReference type="NCBI Taxonomy" id="1028214"/>
    <lineage>
        <taxon>Bacteria</taxon>
        <taxon>Pseudomonadati</taxon>
        <taxon>Bacteroidota</taxon>
        <taxon>Cytophagia</taxon>
        <taxon>Cytophagales</taxon>
        <taxon>Leadbetterellaceae</taxon>
        <taxon>Lacihabitans</taxon>
    </lineage>
</organism>
<dbReference type="Proteomes" id="UP001595616">
    <property type="component" value="Unassembled WGS sequence"/>
</dbReference>
<protein>
    <submittedName>
        <fullName evidence="1">TIGR02221 family CRISPR-associated protein</fullName>
    </submittedName>
</protein>
<name>A0ABV7YV31_9BACT</name>
<dbReference type="EMBL" id="JBHRYQ010000001">
    <property type="protein sequence ID" value="MFC3809773.1"/>
    <property type="molecule type" value="Genomic_DNA"/>
</dbReference>
<dbReference type="NCBIfam" id="TIGR02221">
    <property type="entry name" value="cas_TM1812"/>
    <property type="match status" value="1"/>
</dbReference>
<evidence type="ECO:0000313" key="2">
    <source>
        <dbReference type="Proteomes" id="UP001595616"/>
    </source>
</evidence>
<sequence>MPRKLFLSFLGTNNYVNCNYIDETDILKKVENVKYIQEAILKLYCKDFNENDKALFFLTKGAEKQNWEDNSQFNRETKQYDLPNIGLKGQLQNLIEFKGSYEAISIPEGFSSSEIMQIFQIIFDLIKEDDEIYLDITHAFRSLPMLGMVLMNYSKTLKNVKLVAIHYGAFEKLGPATEVINLPIEERNAPIIDLMPLASLMDWSMAANTFLKYGIANDLKTLADEVKKNMAISKSESRSTISNLQNISSSIGTVTSNIKTNRGNEIMDGAQFITAKANITNFKENEKIMPQMVPIIDKLASKIENFEQNGLLNWLHAVKWCLDHDLIQEGITQLHEGIVTYLCQINGKDIQNETERRKISEILILLANPNYPFILKDDFVNRSKFMALSSSHESLRVIRNDINHGGNLNTSGKAGDFKKNLMENYNKVKEICS</sequence>
<dbReference type="SUPFAM" id="SSF160980">
    <property type="entry name" value="SSO1389-like"/>
    <property type="match status" value="1"/>
</dbReference>
<keyword evidence="2" id="KW-1185">Reference proteome</keyword>
<reference evidence="2" key="1">
    <citation type="journal article" date="2019" name="Int. J. Syst. Evol. Microbiol.">
        <title>The Global Catalogue of Microorganisms (GCM) 10K type strain sequencing project: providing services to taxonomists for standard genome sequencing and annotation.</title>
        <authorList>
            <consortium name="The Broad Institute Genomics Platform"/>
            <consortium name="The Broad Institute Genome Sequencing Center for Infectious Disease"/>
            <person name="Wu L."/>
            <person name="Ma J."/>
        </authorList>
    </citation>
    <scope>NUCLEOTIDE SEQUENCE [LARGE SCALE GENOMIC DNA]</scope>
    <source>
        <strain evidence="2">CECT 7956</strain>
    </source>
</reference>
<dbReference type="CDD" id="cd09732">
    <property type="entry name" value="Csx1_III-U"/>
    <property type="match status" value="1"/>
</dbReference>
<comment type="caution">
    <text evidence="1">The sequence shown here is derived from an EMBL/GenBank/DDBJ whole genome shotgun (WGS) entry which is preliminary data.</text>
</comment>
<accession>A0ABV7YV31</accession>
<dbReference type="RefSeq" id="WP_379835253.1">
    <property type="nucleotide sequence ID" value="NZ_JBHRYQ010000001.1"/>
</dbReference>
<proteinExistence type="predicted"/>
<evidence type="ECO:0000313" key="1">
    <source>
        <dbReference type="EMBL" id="MFC3809773.1"/>
    </source>
</evidence>
<dbReference type="NCBIfam" id="TIGR02549">
    <property type="entry name" value="CRISPR_DxTHG"/>
    <property type="match status" value="1"/>
</dbReference>
<dbReference type="InterPro" id="IPR013383">
    <property type="entry name" value="CRISPR-assoc_prot_DxTHG_CS"/>
</dbReference>
<gene>
    <name evidence="1" type="primary">csx2</name>
    <name evidence="1" type="ORF">ACFOOI_03820</name>
</gene>
<dbReference type="InterPro" id="IPR011742">
    <property type="entry name" value="CRISPR-assoc_prot_TM1812"/>
</dbReference>